<dbReference type="PANTHER" id="PTHR13345">
    <property type="entry name" value="MEDIATOR OF RNA POLYMERASE II TRANSCRIPTION SUBUNIT 10"/>
    <property type="match status" value="1"/>
</dbReference>
<dbReference type="Gene3D" id="1.10.287.370">
    <property type="match status" value="1"/>
</dbReference>
<accession>A0A9R1TDM6</accession>
<reference evidence="3" key="1">
    <citation type="submission" date="2015-01" db="EMBL/GenBank/DDBJ databases">
        <title>Transcriptome Assembly of Fopius arisanus.</title>
        <authorList>
            <person name="Geib S."/>
        </authorList>
    </citation>
    <scope>NUCLEOTIDE SEQUENCE</scope>
</reference>
<comment type="similarity">
    <text evidence="1">Belongs to the UXT family.</text>
</comment>
<organism evidence="3">
    <name type="scientific">Fopius arisanus</name>
    <dbReference type="NCBI Taxonomy" id="64838"/>
    <lineage>
        <taxon>Eukaryota</taxon>
        <taxon>Metazoa</taxon>
        <taxon>Ecdysozoa</taxon>
        <taxon>Arthropoda</taxon>
        <taxon>Hexapoda</taxon>
        <taxon>Insecta</taxon>
        <taxon>Pterygota</taxon>
        <taxon>Neoptera</taxon>
        <taxon>Endopterygota</taxon>
        <taxon>Hymenoptera</taxon>
        <taxon>Apocrita</taxon>
        <taxon>Ichneumonoidea</taxon>
        <taxon>Braconidae</taxon>
        <taxon>Opiinae</taxon>
        <taxon>Fopius</taxon>
    </lineage>
</organism>
<accession>A0A0C9QWP7</accession>
<proteinExistence type="inferred from homology"/>
<dbReference type="GO" id="GO:0000122">
    <property type="term" value="P:negative regulation of transcription by RNA polymerase II"/>
    <property type="evidence" value="ECO:0007669"/>
    <property type="project" value="InterPro"/>
</dbReference>
<dbReference type="InterPro" id="IPR003994">
    <property type="entry name" value="UXT"/>
</dbReference>
<dbReference type="EMBL" id="GBYB01006004">
    <property type="protein sequence ID" value="JAG75771.1"/>
    <property type="molecule type" value="Transcribed_RNA"/>
</dbReference>
<dbReference type="RefSeq" id="XP_011307436.1">
    <property type="nucleotide sequence ID" value="XM_011309134.1"/>
</dbReference>
<evidence type="ECO:0000313" key="7">
    <source>
        <dbReference type="RefSeq" id="XP_011307436.1"/>
    </source>
</evidence>
<evidence type="ECO:0000256" key="1">
    <source>
        <dbReference type="ARBA" id="ARBA00007666"/>
    </source>
</evidence>
<dbReference type="Proteomes" id="UP000694866">
    <property type="component" value="Unplaced"/>
</dbReference>
<keyword evidence="5" id="KW-1185">Reference proteome</keyword>
<dbReference type="GeneID" id="105269121"/>
<dbReference type="Pfam" id="PF02996">
    <property type="entry name" value="Prefoldin"/>
    <property type="match status" value="1"/>
</dbReference>
<dbReference type="GO" id="GO:0045944">
    <property type="term" value="P:positive regulation of transcription by RNA polymerase II"/>
    <property type="evidence" value="ECO:0007669"/>
    <property type="project" value="TreeGrafter"/>
</dbReference>
<dbReference type="AlphaFoldDB" id="A0A0C9QWP7"/>
<reference evidence="6 7" key="2">
    <citation type="submission" date="2025-04" db="UniProtKB">
        <authorList>
            <consortium name="RefSeq"/>
        </authorList>
    </citation>
    <scope>IDENTIFICATION</scope>
    <source>
        <strain evidence="6 7">USDA-PBARC FA_bdor</strain>
        <tissue evidence="6 7">Whole organism</tissue>
    </source>
</reference>
<dbReference type="CDD" id="cd23158">
    <property type="entry name" value="Prefoldin_UXT"/>
    <property type="match status" value="1"/>
</dbReference>
<evidence type="ECO:0000256" key="2">
    <source>
        <dbReference type="SAM" id="Coils"/>
    </source>
</evidence>
<dbReference type="PANTHER" id="PTHR13345:SF9">
    <property type="entry name" value="PROTEIN UXT"/>
    <property type="match status" value="1"/>
</dbReference>
<dbReference type="SUPFAM" id="SSF46579">
    <property type="entry name" value="Prefoldin"/>
    <property type="match status" value="1"/>
</dbReference>
<dbReference type="InterPro" id="IPR009053">
    <property type="entry name" value="Prefoldin"/>
</dbReference>
<dbReference type="RefSeq" id="XP_011307435.1">
    <property type="nucleotide sequence ID" value="XM_011309133.1"/>
</dbReference>
<dbReference type="EMBL" id="GBYB01005097">
    <property type="protein sequence ID" value="JAG74864.1"/>
    <property type="molecule type" value="Transcribed_RNA"/>
</dbReference>
<dbReference type="NCBIfam" id="TIGR00293">
    <property type="entry name" value="prefoldin subunit alpha"/>
    <property type="match status" value="1"/>
</dbReference>
<feature type="coiled-coil region" evidence="2">
    <location>
        <begin position="17"/>
        <end position="44"/>
    </location>
</feature>
<gene>
    <name evidence="3" type="primary">v1g140887_1</name>
    <name evidence="6 7" type="synonym">Uxt</name>
    <name evidence="4" type="synonym">v1g140887_0</name>
    <name evidence="4" type="ORF">g.9570</name>
    <name evidence="3" type="ORF">g.9577</name>
</gene>
<dbReference type="CTD" id="8409"/>
<evidence type="ECO:0000313" key="3">
    <source>
        <dbReference type="EMBL" id="JAG74864.1"/>
    </source>
</evidence>
<evidence type="ECO:0000313" key="6">
    <source>
        <dbReference type="RefSeq" id="XP_011307435.1"/>
    </source>
</evidence>
<protein>
    <submittedName>
        <fullName evidence="6 7">Protein UXT homolog</fullName>
    </submittedName>
    <submittedName>
        <fullName evidence="4">V1g140887_0 protein</fullName>
    </submittedName>
    <submittedName>
        <fullName evidence="3">V1g140887_1 protein</fullName>
    </submittedName>
</protein>
<keyword evidence="2" id="KW-0175">Coiled coil</keyword>
<dbReference type="GO" id="GO:0016592">
    <property type="term" value="C:mediator complex"/>
    <property type="evidence" value="ECO:0007669"/>
    <property type="project" value="TreeGrafter"/>
</dbReference>
<name>A0A0C9QWP7_9HYME</name>
<sequence>MNPSISKKILQFEAYINDTLKSDLSKLSQKLDEKNSEVAEFLQLKSIITTLKNTKSSETGFKTKIDIGNNFFVQAKVEDASHILVDVGLGYYVEFSLDDALVLIEVRIKLLDSQLKNLRTEISKTNAHIKLLLLGIRELQGIK</sequence>
<evidence type="ECO:0000313" key="4">
    <source>
        <dbReference type="EMBL" id="JAG75771.1"/>
    </source>
</evidence>
<dbReference type="KEGG" id="fas:105269121"/>
<dbReference type="OrthoDB" id="433124at2759"/>
<feature type="coiled-coil region" evidence="2">
    <location>
        <begin position="101"/>
        <end position="128"/>
    </location>
</feature>
<evidence type="ECO:0000313" key="5">
    <source>
        <dbReference type="Proteomes" id="UP000694866"/>
    </source>
</evidence>
<dbReference type="InterPro" id="IPR004127">
    <property type="entry name" value="Prefoldin_subunit_alpha"/>
</dbReference>
<dbReference type="GO" id="GO:0003714">
    <property type="term" value="F:transcription corepressor activity"/>
    <property type="evidence" value="ECO:0007669"/>
    <property type="project" value="InterPro"/>
</dbReference>
<accession>A0A9R1U3A5</accession>
<dbReference type="PRINTS" id="PR01502">
    <property type="entry name" value="UXTPROTEIN"/>
</dbReference>